<dbReference type="InterPro" id="IPR006140">
    <property type="entry name" value="D-isomer_DH_NAD-bd"/>
</dbReference>
<dbReference type="PANTHER" id="PTHR43333">
    <property type="entry name" value="2-HACID_DH_C DOMAIN-CONTAINING PROTEIN"/>
    <property type="match status" value="1"/>
</dbReference>
<name>A0ABV2AWH1_9GAMM</name>
<evidence type="ECO:0000256" key="1">
    <source>
        <dbReference type="ARBA" id="ARBA00023002"/>
    </source>
</evidence>
<keyword evidence="1" id="KW-0560">Oxidoreductase</keyword>
<dbReference type="Proteomes" id="UP001460888">
    <property type="component" value="Unassembled WGS sequence"/>
</dbReference>
<dbReference type="Gene3D" id="3.40.50.720">
    <property type="entry name" value="NAD(P)-binding Rossmann-like Domain"/>
    <property type="match status" value="2"/>
</dbReference>
<keyword evidence="6" id="KW-1185">Reference proteome</keyword>
<dbReference type="SUPFAM" id="SSF52283">
    <property type="entry name" value="Formate/glycerate dehydrogenase catalytic domain-like"/>
    <property type="match status" value="1"/>
</dbReference>
<dbReference type="SUPFAM" id="SSF51735">
    <property type="entry name" value="NAD(P)-binding Rossmann-fold domains"/>
    <property type="match status" value="1"/>
</dbReference>
<evidence type="ECO:0000313" key="6">
    <source>
        <dbReference type="Proteomes" id="UP001460888"/>
    </source>
</evidence>
<evidence type="ECO:0000256" key="3">
    <source>
        <dbReference type="SAM" id="MobiDB-lite"/>
    </source>
</evidence>
<feature type="domain" description="D-isomer specific 2-hydroxyacid dehydrogenase NAD-binding" evidence="4">
    <location>
        <begin position="127"/>
        <end position="300"/>
    </location>
</feature>
<accession>A0ABV2AWH1</accession>
<dbReference type="CDD" id="cd05300">
    <property type="entry name" value="2-Hacid_dh_1"/>
    <property type="match status" value="1"/>
</dbReference>
<dbReference type="EMBL" id="APND01000001">
    <property type="protein sequence ID" value="MES1927977.1"/>
    <property type="molecule type" value="Genomic_DNA"/>
</dbReference>
<protein>
    <submittedName>
        <fullName evidence="5">D-isomer specific 2-hydroxyacid dehydrogenase family protein</fullName>
    </submittedName>
</protein>
<feature type="region of interest" description="Disordered" evidence="3">
    <location>
        <begin position="1"/>
        <end position="36"/>
    </location>
</feature>
<evidence type="ECO:0000256" key="2">
    <source>
        <dbReference type="ARBA" id="ARBA00023027"/>
    </source>
</evidence>
<evidence type="ECO:0000259" key="4">
    <source>
        <dbReference type="Pfam" id="PF02826"/>
    </source>
</evidence>
<organism evidence="5 6">
    <name type="scientific">Salinisphaera dokdonensis CL-ES53</name>
    <dbReference type="NCBI Taxonomy" id="1304272"/>
    <lineage>
        <taxon>Bacteria</taxon>
        <taxon>Pseudomonadati</taxon>
        <taxon>Pseudomonadota</taxon>
        <taxon>Gammaproteobacteria</taxon>
        <taxon>Salinisphaerales</taxon>
        <taxon>Salinisphaeraceae</taxon>
        <taxon>Salinisphaera</taxon>
    </lineage>
</organism>
<reference evidence="5 6" key="1">
    <citation type="submission" date="2013-03" db="EMBL/GenBank/DDBJ databases">
        <title>Salinisphaera dokdonensis CL-ES53 Genome Sequencing.</title>
        <authorList>
            <person name="Li C."/>
            <person name="Lai Q."/>
            <person name="Shao Z."/>
        </authorList>
    </citation>
    <scope>NUCLEOTIDE SEQUENCE [LARGE SCALE GENOMIC DNA]</scope>
    <source>
        <strain evidence="5 6">CL-ES53</strain>
    </source>
</reference>
<dbReference type="PANTHER" id="PTHR43333:SF1">
    <property type="entry name" value="D-ISOMER SPECIFIC 2-HYDROXYACID DEHYDROGENASE NAD-BINDING DOMAIN-CONTAINING PROTEIN"/>
    <property type="match status" value="1"/>
</dbReference>
<keyword evidence="2" id="KW-0520">NAD</keyword>
<gene>
    <name evidence="5" type="ORF">SADO_01940</name>
</gene>
<proteinExistence type="predicted"/>
<dbReference type="InterPro" id="IPR036291">
    <property type="entry name" value="NAD(P)-bd_dom_sf"/>
</dbReference>
<sequence length="342" mass="37432">MSHETLENSPADGAADSDEPRPRITVLSDSPAGPASVDRLRDYGEIRLAHDETSLRESLPGSDILLVTDFRTEALEAAWPAADSLRWVHAASAGVDQLMFDALVDSDIPVTNAQGIFDRSIAEYVLGAILMFAKDTRNNIRYQQERRWVHRDTESIHGKRVLVAGAGSIGREIGRLCKAVGMDVSGIARRARDADDVFSAVHAADDIDAHLPDADYVVVAAPLTEATENWFDKQRFASMASHARFINIGRGPIVVTDDLVDALVNEQIAGAALDVFEQEPLPEDHPLWGLDNVLMSAHMAGDFIGWRDALMDQFLANLEHWRAGESLFNEVSKSHGYAPGRG</sequence>
<dbReference type="Pfam" id="PF02826">
    <property type="entry name" value="2-Hacid_dh_C"/>
    <property type="match status" value="1"/>
</dbReference>
<evidence type="ECO:0000313" key="5">
    <source>
        <dbReference type="EMBL" id="MES1927977.1"/>
    </source>
</evidence>
<comment type="caution">
    <text evidence="5">The sequence shown here is derived from an EMBL/GenBank/DDBJ whole genome shotgun (WGS) entry which is preliminary data.</text>
</comment>
<dbReference type="RefSeq" id="WP_353108771.1">
    <property type="nucleotide sequence ID" value="NZ_APND01000001.1"/>
</dbReference>